<comment type="caution">
    <text evidence="2">The sequence shown here is derived from an EMBL/GenBank/DDBJ whole genome shotgun (WGS) entry which is preliminary data.</text>
</comment>
<keyword evidence="1" id="KW-0175">Coiled coil</keyword>
<feature type="coiled-coil region" evidence="1">
    <location>
        <begin position="65"/>
        <end position="92"/>
    </location>
</feature>
<reference evidence="2 3" key="1">
    <citation type="journal article" date="2016" name="Syst. Appl. Microbiol.">
        <title>Pararhizobium polonicum sp. nov. isolated from tumors on stone fruit rootstocks.</title>
        <authorList>
            <person name="Pulawska J."/>
            <person name="Kuzmanovic N."/>
            <person name="Willems A."/>
            <person name="Pothier J.F."/>
        </authorList>
    </citation>
    <scope>NUCLEOTIDE SEQUENCE [LARGE SCALE GENOMIC DNA]</scope>
    <source>
        <strain evidence="2 3">F5.1</strain>
    </source>
</reference>
<organism evidence="2 3">
    <name type="scientific">Pararhizobium polonicum</name>
    <dbReference type="NCBI Taxonomy" id="1612624"/>
    <lineage>
        <taxon>Bacteria</taxon>
        <taxon>Pseudomonadati</taxon>
        <taxon>Pseudomonadota</taxon>
        <taxon>Alphaproteobacteria</taxon>
        <taxon>Hyphomicrobiales</taxon>
        <taxon>Rhizobiaceae</taxon>
        <taxon>Rhizobium/Agrobacterium group</taxon>
        <taxon>Pararhizobium</taxon>
    </lineage>
</organism>
<name>A0A1C7NTV9_9HYPH</name>
<gene>
    <name evidence="2" type="ORF">ADU59_27355</name>
</gene>
<evidence type="ECO:0000313" key="2">
    <source>
        <dbReference type="EMBL" id="OBZ92448.1"/>
    </source>
</evidence>
<protein>
    <submittedName>
        <fullName evidence="2">Transcriptional regulator</fullName>
    </submittedName>
</protein>
<dbReference type="Proteomes" id="UP000093111">
    <property type="component" value="Unassembled WGS sequence"/>
</dbReference>
<proteinExistence type="predicted"/>
<evidence type="ECO:0000256" key="1">
    <source>
        <dbReference type="SAM" id="Coils"/>
    </source>
</evidence>
<evidence type="ECO:0000313" key="3">
    <source>
        <dbReference type="Proteomes" id="UP000093111"/>
    </source>
</evidence>
<dbReference type="RefSeq" id="WP_068958600.1">
    <property type="nucleotide sequence ID" value="NZ_LGLV01000020.1"/>
</dbReference>
<sequence>MNHLEYCERLSIVSSTLTIWIDRQWIIPEMTDDDSEFHDADLARGFLILDLTETMGVNHDGIDVIMALVDQVHGLRAKLQALTEAIREQDDDTAQRVVKRLEAMR</sequence>
<dbReference type="OrthoDB" id="9800876at2"/>
<dbReference type="Pfam" id="PF13591">
    <property type="entry name" value="MerR_2"/>
    <property type="match status" value="1"/>
</dbReference>
<dbReference type="EMBL" id="LGLV01000020">
    <property type="protein sequence ID" value="OBZ92448.1"/>
    <property type="molecule type" value="Genomic_DNA"/>
</dbReference>
<accession>A0A1C7NTV9</accession>
<dbReference type="Gene3D" id="1.10.1660.10">
    <property type="match status" value="1"/>
</dbReference>
<dbReference type="STRING" id="1612624.ADU59_27355"/>
<keyword evidence="3" id="KW-1185">Reference proteome</keyword>
<dbReference type="AlphaFoldDB" id="A0A1C7NTV9"/>